<reference evidence="1 2" key="1">
    <citation type="journal article" date="2022" name="Nat. Plants">
        <title>Genomes of leafy and leafless Platanthera orchids illuminate the evolution of mycoheterotrophy.</title>
        <authorList>
            <person name="Li M.H."/>
            <person name="Liu K.W."/>
            <person name="Li Z."/>
            <person name="Lu H.C."/>
            <person name="Ye Q.L."/>
            <person name="Zhang D."/>
            <person name="Wang J.Y."/>
            <person name="Li Y.F."/>
            <person name="Zhong Z.M."/>
            <person name="Liu X."/>
            <person name="Yu X."/>
            <person name="Liu D.K."/>
            <person name="Tu X.D."/>
            <person name="Liu B."/>
            <person name="Hao Y."/>
            <person name="Liao X.Y."/>
            <person name="Jiang Y.T."/>
            <person name="Sun W.H."/>
            <person name="Chen J."/>
            <person name="Chen Y.Q."/>
            <person name="Ai Y."/>
            <person name="Zhai J.W."/>
            <person name="Wu S.S."/>
            <person name="Zhou Z."/>
            <person name="Hsiao Y.Y."/>
            <person name="Wu W.L."/>
            <person name="Chen Y.Y."/>
            <person name="Lin Y.F."/>
            <person name="Hsu J.L."/>
            <person name="Li C.Y."/>
            <person name="Wang Z.W."/>
            <person name="Zhao X."/>
            <person name="Zhong W.Y."/>
            <person name="Ma X.K."/>
            <person name="Ma L."/>
            <person name="Huang J."/>
            <person name="Chen G.Z."/>
            <person name="Huang M.Z."/>
            <person name="Huang L."/>
            <person name="Peng D.H."/>
            <person name="Luo Y.B."/>
            <person name="Zou S.Q."/>
            <person name="Chen S.P."/>
            <person name="Lan S."/>
            <person name="Tsai W.C."/>
            <person name="Van de Peer Y."/>
            <person name="Liu Z.J."/>
        </authorList>
    </citation>
    <scope>NUCLEOTIDE SEQUENCE [LARGE SCALE GENOMIC DNA]</scope>
    <source>
        <strain evidence="1">Lor288</strain>
    </source>
</reference>
<evidence type="ECO:0000313" key="1">
    <source>
        <dbReference type="EMBL" id="KAK8959875.1"/>
    </source>
</evidence>
<keyword evidence="2" id="KW-1185">Reference proteome</keyword>
<gene>
    <name evidence="1" type="ORF">KSP40_PGU006252</name>
</gene>
<sequence length="94" mass="11175">MYAFLRTDSHALEKHIQWRGRMKIGVLTIEPWRSFLKLLEIEKNCLTITSPSAFWRSTTSKFETFSQYLLHRISENSDPKILVVQHSRKLKQLI</sequence>
<dbReference type="EMBL" id="JBBWWR010000011">
    <property type="protein sequence ID" value="KAK8959875.1"/>
    <property type="molecule type" value="Genomic_DNA"/>
</dbReference>
<name>A0ABR2M6U1_9ASPA</name>
<evidence type="ECO:0000313" key="2">
    <source>
        <dbReference type="Proteomes" id="UP001412067"/>
    </source>
</evidence>
<dbReference type="Proteomes" id="UP001412067">
    <property type="component" value="Unassembled WGS sequence"/>
</dbReference>
<proteinExistence type="predicted"/>
<accession>A0ABR2M6U1</accession>
<comment type="caution">
    <text evidence="1">The sequence shown here is derived from an EMBL/GenBank/DDBJ whole genome shotgun (WGS) entry which is preliminary data.</text>
</comment>
<protein>
    <submittedName>
        <fullName evidence="1">Uncharacterized protein</fullName>
    </submittedName>
</protein>
<organism evidence="1 2">
    <name type="scientific">Platanthera guangdongensis</name>
    <dbReference type="NCBI Taxonomy" id="2320717"/>
    <lineage>
        <taxon>Eukaryota</taxon>
        <taxon>Viridiplantae</taxon>
        <taxon>Streptophyta</taxon>
        <taxon>Embryophyta</taxon>
        <taxon>Tracheophyta</taxon>
        <taxon>Spermatophyta</taxon>
        <taxon>Magnoliopsida</taxon>
        <taxon>Liliopsida</taxon>
        <taxon>Asparagales</taxon>
        <taxon>Orchidaceae</taxon>
        <taxon>Orchidoideae</taxon>
        <taxon>Orchideae</taxon>
        <taxon>Orchidinae</taxon>
        <taxon>Platanthera</taxon>
    </lineage>
</organism>